<evidence type="ECO:0000256" key="5">
    <source>
        <dbReference type="ARBA" id="ARBA00022989"/>
    </source>
</evidence>
<sequence length="333" mass="37771">MELADKTVGLLLTVISLSIFTYYTFWVIILPFVETDHFIHNYFLPQEYAILIPVFAEYGRGEDFECKKEPLSRRSTKTTSLKRAARAIKASPTKSSLSVPPGFEKLCSSNKWDFHEWLTSILQIKNSASQTLGWAELCAIVLWHVWKARCNLNFENKTPSADLVAKEIIQYINTTMAAKKKEKNNHMHVEFTEEEAENQIIEYRITWKAPMIFTLKLNIAFICNPMNNISGMGMLLFDHTGIRRGAKGARLQESSQETMRKQAATDAYNWAELGSKMEFESNSGQLIKLIRSLHAETIGDRFTLNNGGKNNGSSTPLSHSPAHHNPSEIDFSS</sequence>
<evidence type="ECO:0000256" key="1">
    <source>
        <dbReference type="ARBA" id="ARBA00004477"/>
    </source>
</evidence>
<accession>A0A4Y7L540</accession>
<keyword evidence="3 7" id="KW-0812">Transmembrane</keyword>
<evidence type="ECO:0000256" key="3">
    <source>
        <dbReference type="ARBA" id="ARBA00022692"/>
    </source>
</evidence>
<evidence type="ECO:0000256" key="6">
    <source>
        <dbReference type="ARBA" id="ARBA00023136"/>
    </source>
</evidence>
<evidence type="ECO:0000313" key="9">
    <source>
        <dbReference type="EMBL" id="RZC79491.1"/>
    </source>
</evidence>
<keyword evidence="6 7" id="KW-0472">Membrane</keyword>
<dbReference type="GO" id="GO:0005789">
    <property type="term" value="C:endoplasmic reticulum membrane"/>
    <property type="evidence" value="ECO:0007669"/>
    <property type="project" value="UniProtKB-SubCell"/>
</dbReference>
<dbReference type="UniPathway" id="UPA00378"/>
<dbReference type="PANTHER" id="PTHR15039:SF11">
    <property type="entry name" value="DOLICHOL PHOSPHATE-MANNOSE BIOSYNTHESIS REGULATORY PROTEIN"/>
    <property type="match status" value="1"/>
</dbReference>
<feature type="compositionally biased region" description="Polar residues" evidence="8">
    <location>
        <begin position="303"/>
        <end position="318"/>
    </location>
</feature>
<dbReference type="GO" id="GO:0033185">
    <property type="term" value="C:dolichol-phosphate-mannose synthase complex"/>
    <property type="evidence" value="ECO:0007669"/>
    <property type="project" value="TreeGrafter"/>
</dbReference>
<dbReference type="Proteomes" id="UP000316621">
    <property type="component" value="Chromosome 9"/>
</dbReference>
<feature type="region of interest" description="Disordered" evidence="8">
    <location>
        <begin position="302"/>
        <end position="333"/>
    </location>
</feature>
<evidence type="ECO:0000256" key="2">
    <source>
        <dbReference type="ARBA" id="ARBA00005478"/>
    </source>
</evidence>
<keyword evidence="5 7" id="KW-1133">Transmembrane helix</keyword>
<dbReference type="EMBL" id="CM010723">
    <property type="protein sequence ID" value="RZC79491.1"/>
    <property type="molecule type" value="Genomic_DNA"/>
</dbReference>
<dbReference type="STRING" id="3469.A0A4Y7L540"/>
<dbReference type="Pfam" id="PF07297">
    <property type="entry name" value="DPM2"/>
    <property type="match status" value="1"/>
</dbReference>
<evidence type="ECO:0000256" key="7">
    <source>
        <dbReference type="RuleBase" id="RU365084"/>
    </source>
</evidence>
<dbReference type="PANTHER" id="PTHR15039">
    <property type="entry name" value="DOLICHOL PHOSPHATE-MANNOSE BIOSYNTHESIS REGULATORY PROTEIN"/>
    <property type="match status" value="1"/>
</dbReference>
<comment type="function">
    <text evidence="7">Regulatory subunit of the dolichol-phosphate mannose (DPM) synthase complex; essential for the ER localization.</text>
</comment>
<keyword evidence="4 7" id="KW-0256">Endoplasmic reticulum</keyword>
<comment type="pathway">
    <text evidence="7">Protein modification; protein glycosylation.</text>
</comment>
<dbReference type="GO" id="GO:0030234">
    <property type="term" value="F:enzyme regulator activity"/>
    <property type="evidence" value="ECO:0007669"/>
    <property type="project" value="UniProtKB-UniRule"/>
</dbReference>
<feature type="transmembrane region" description="Helical" evidence="7">
    <location>
        <begin position="7"/>
        <end position="33"/>
    </location>
</feature>
<comment type="similarity">
    <text evidence="2 7">Belongs to the DPM2 family.</text>
</comment>
<comment type="subcellular location">
    <subcellularLocation>
        <location evidence="1 7">Endoplasmic reticulum membrane</location>
        <topology evidence="1 7">Multi-pass membrane protein</topology>
    </subcellularLocation>
</comment>
<comment type="subunit">
    <text evidence="7">Component of the dolichol-phosphate mannose (DPM) synthase complex.</text>
</comment>
<evidence type="ECO:0000256" key="4">
    <source>
        <dbReference type="ARBA" id="ARBA00022824"/>
    </source>
</evidence>
<evidence type="ECO:0000256" key="8">
    <source>
        <dbReference type="SAM" id="MobiDB-lite"/>
    </source>
</evidence>
<dbReference type="Gramene" id="RZC79491">
    <property type="protein sequence ID" value="RZC79491"/>
    <property type="gene ID" value="C5167_003725"/>
</dbReference>
<reference evidence="9 10" key="1">
    <citation type="journal article" date="2018" name="Science">
        <title>The opium poppy genome and morphinan production.</title>
        <authorList>
            <person name="Guo L."/>
            <person name="Winzer T."/>
            <person name="Yang X."/>
            <person name="Li Y."/>
            <person name="Ning Z."/>
            <person name="He Z."/>
            <person name="Teodor R."/>
            <person name="Lu Y."/>
            <person name="Bowser T.A."/>
            <person name="Graham I.A."/>
            <person name="Ye K."/>
        </authorList>
    </citation>
    <scope>NUCLEOTIDE SEQUENCE [LARGE SCALE GENOMIC DNA]</scope>
    <source>
        <strain evidence="10">cv. HN1</strain>
        <tissue evidence="9">Leaves</tissue>
    </source>
</reference>
<dbReference type="GO" id="GO:0006506">
    <property type="term" value="P:GPI anchor biosynthetic process"/>
    <property type="evidence" value="ECO:0007669"/>
    <property type="project" value="TreeGrafter"/>
</dbReference>
<gene>
    <name evidence="9" type="ORF">C5167_003725</name>
</gene>
<organism evidence="9 10">
    <name type="scientific">Papaver somniferum</name>
    <name type="common">Opium poppy</name>
    <dbReference type="NCBI Taxonomy" id="3469"/>
    <lineage>
        <taxon>Eukaryota</taxon>
        <taxon>Viridiplantae</taxon>
        <taxon>Streptophyta</taxon>
        <taxon>Embryophyta</taxon>
        <taxon>Tracheophyta</taxon>
        <taxon>Spermatophyta</taxon>
        <taxon>Magnoliopsida</taxon>
        <taxon>Ranunculales</taxon>
        <taxon>Papaveraceae</taxon>
        <taxon>Papaveroideae</taxon>
        <taxon>Papaver</taxon>
    </lineage>
</organism>
<dbReference type="GO" id="GO:0180047">
    <property type="term" value="P:dolichol phosphate mannose biosynthetic process"/>
    <property type="evidence" value="ECO:0007669"/>
    <property type="project" value="InterPro"/>
</dbReference>
<proteinExistence type="inferred from homology"/>
<dbReference type="AlphaFoldDB" id="A0A4Y7L540"/>
<keyword evidence="10" id="KW-1185">Reference proteome</keyword>
<protein>
    <recommendedName>
        <fullName evidence="7">Dolichol phosphate-mannose biosynthesis regulatory protein</fullName>
    </recommendedName>
</protein>
<name>A0A4Y7L540_PAPSO</name>
<comment type="caution">
    <text evidence="7">Lacks conserved residue(s) required for the propagation of feature annotation.</text>
</comment>
<evidence type="ECO:0000313" key="10">
    <source>
        <dbReference type="Proteomes" id="UP000316621"/>
    </source>
</evidence>
<dbReference type="InterPro" id="IPR009914">
    <property type="entry name" value="DPM2"/>
</dbReference>